<accession>A0ABP0DP04</accession>
<protein>
    <submittedName>
        <fullName evidence="2">Uncharacterized protein</fullName>
    </submittedName>
</protein>
<evidence type="ECO:0000256" key="1">
    <source>
        <dbReference type="SAM" id="MobiDB-lite"/>
    </source>
</evidence>
<sequence>MFDVVWANPDRELVGQRKARKEREKERRETYSSEKQSSTRSVASAETEASSLRSRKPQSFLESIRLKKVKKPSKQDTSSLSTGSRLSTFSENNNNAENRDSILPPPSLASSLGRSTTVQFGDGSSSIMIPQLPPLTPITSPKLLHSPPTPKSMASTRRRKKKTSPPELQIHRPGNLPQLDSFTSPEIRPLSLQSSSTSWMPGDGWDIRSSPAPLRVVKSPKSPMSPININRYLPGAMATNDTTPCSTVARDEPSHLLGNLSGMQQEILQMAAADQDTFWLRLTEEWGAWADAALYQELEMERKRWLLSALYSINRLPDTRLVQPSTAERRILAFFESQATASYIAALNASVPVYHMAPSPLSNKLFPNIIPMPANGPISSTSLSTTPHKFSHIYAQPLPVLVSASDIPRVLRTMYHSLKPQGTLHLLLIDPAPAKAVMGPRLQAWLDEHLLLNLERLFRCTSPTRLFPTWLRDAHFQVGTDAKVVCTFPAIFDNENARDFTAAATATLEPNKAAVSTINSPSKDSQESTVPIIETERAAEVANSQKETLQKEQRLQSLVGQKLWQETWGPYVTAARWWWEDEACREECLRLQTVWEYHIIDAVKKERYISSQL</sequence>
<dbReference type="Proteomes" id="UP001642501">
    <property type="component" value="Unassembled WGS sequence"/>
</dbReference>
<name>A0ABP0DP04_9PEZI</name>
<comment type="caution">
    <text evidence="2">The sequence shown here is derived from an EMBL/GenBank/DDBJ whole genome shotgun (WGS) entry which is preliminary data.</text>
</comment>
<dbReference type="EMBL" id="CAWUOM010000066">
    <property type="protein sequence ID" value="CAK7270009.1"/>
    <property type="molecule type" value="Genomic_DNA"/>
</dbReference>
<feature type="compositionally biased region" description="Polar residues" evidence="1">
    <location>
        <begin position="33"/>
        <end position="52"/>
    </location>
</feature>
<feature type="compositionally biased region" description="Low complexity" evidence="1">
    <location>
        <begin position="77"/>
        <end position="90"/>
    </location>
</feature>
<proteinExistence type="predicted"/>
<feature type="compositionally biased region" description="Basic and acidic residues" evidence="1">
    <location>
        <begin position="9"/>
        <end position="32"/>
    </location>
</feature>
<evidence type="ECO:0000313" key="3">
    <source>
        <dbReference type="Proteomes" id="UP001642501"/>
    </source>
</evidence>
<feature type="region of interest" description="Disordered" evidence="1">
    <location>
        <begin position="1"/>
        <end position="183"/>
    </location>
</feature>
<feature type="compositionally biased region" description="Polar residues" evidence="1">
    <location>
        <begin position="113"/>
        <end position="128"/>
    </location>
</feature>
<keyword evidence="3" id="KW-1185">Reference proteome</keyword>
<reference evidence="2 3" key="1">
    <citation type="submission" date="2024-01" db="EMBL/GenBank/DDBJ databases">
        <authorList>
            <person name="Allen C."/>
            <person name="Tagirdzhanova G."/>
        </authorList>
    </citation>
    <scope>NUCLEOTIDE SEQUENCE [LARGE SCALE GENOMIC DNA]</scope>
    <source>
        <strain evidence="2 3">CBS 573.63</strain>
    </source>
</reference>
<gene>
    <name evidence="2" type="ORF">SEPCBS57363_003888</name>
</gene>
<organism evidence="2 3">
    <name type="scientific">Sporothrix epigloea</name>
    <dbReference type="NCBI Taxonomy" id="1892477"/>
    <lineage>
        <taxon>Eukaryota</taxon>
        <taxon>Fungi</taxon>
        <taxon>Dikarya</taxon>
        <taxon>Ascomycota</taxon>
        <taxon>Pezizomycotina</taxon>
        <taxon>Sordariomycetes</taxon>
        <taxon>Sordariomycetidae</taxon>
        <taxon>Ophiostomatales</taxon>
        <taxon>Ophiostomataceae</taxon>
        <taxon>Sporothrix</taxon>
    </lineage>
</organism>
<evidence type="ECO:0000313" key="2">
    <source>
        <dbReference type="EMBL" id="CAK7270009.1"/>
    </source>
</evidence>